<proteinExistence type="predicted"/>
<name>R0FD50_9BRAS</name>
<evidence type="ECO:0000313" key="2">
    <source>
        <dbReference type="Proteomes" id="UP000029121"/>
    </source>
</evidence>
<dbReference type="EMBL" id="KB870810">
    <property type="protein sequence ID" value="EOA19771.1"/>
    <property type="molecule type" value="Genomic_DNA"/>
</dbReference>
<protein>
    <submittedName>
        <fullName evidence="1">Uncharacterized protein</fullName>
    </submittedName>
</protein>
<evidence type="ECO:0000313" key="1">
    <source>
        <dbReference type="EMBL" id="EOA19771.1"/>
    </source>
</evidence>
<reference evidence="2" key="1">
    <citation type="journal article" date="2013" name="Nat. Genet.">
        <title>The Capsella rubella genome and the genomic consequences of rapid mating system evolution.</title>
        <authorList>
            <person name="Slotte T."/>
            <person name="Hazzouri K.M."/>
            <person name="Agren J.A."/>
            <person name="Koenig D."/>
            <person name="Maumus F."/>
            <person name="Guo Y.L."/>
            <person name="Steige K."/>
            <person name="Platts A.E."/>
            <person name="Escobar J.S."/>
            <person name="Newman L.K."/>
            <person name="Wang W."/>
            <person name="Mandakova T."/>
            <person name="Vello E."/>
            <person name="Smith L.M."/>
            <person name="Henz S.R."/>
            <person name="Steffen J."/>
            <person name="Takuno S."/>
            <person name="Brandvain Y."/>
            <person name="Coop G."/>
            <person name="Andolfatto P."/>
            <person name="Hu T.T."/>
            <person name="Blanchette M."/>
            <person name="Clark R.M."/>
            <person name="Quesneville H."/>
            <person name="Nordborg M."/>
            <person name="Gaut B.S."/>
            <person name="Lysak M.A."/>
            <person name="Jenkins J."/>
            <person name="Grimwood J."/>
            <person name="Chapman J."/>
            <person name="Prochnik S."/>
            <person name="Shu S."/>
            <person name="Rokhsar D."/>
            <person name="Schmutz J."/>
            <person name="Weigel D."/>
            <person name="Wright S.I."/>
        </authorList>
    </citation>
    <scope>NUCLEOTIDE SEQUENCE [LARGE SCALE GENOMIC DNA]</scope>
    <source>
        <strain evidence="2">cv. Monte Gargano</strain>
    </source>
</reference>
<organism evidence="1 2">
    <name type="scientific">Capsella rubella</name>
    <dbReference type="NCBI Taxonomy" id="81985"/>
    <lineage>
        <taxon>Eukaryota</taxon>
        <taxon>Viridiplantae</taxon>
        <taxon>Streptophyta</taxon>
        <taxon>Embryophyta</taxon>
        <taxon>Tracheophyta</taxon>
        <taxon>Spermatophyta</taxon>
        <taxon>Magnoliopsida</taxon>
        <taxon>eudicotyledons</taxon>
        <taxon>Gunneridae</taxon>
        <taxon>Pentapetalae</taxon>
        <taxon>rosids</taxon>
        <taxon>malvids</taxon>
        <taxon>Brassicales</taxon>
        <taxon>Brassicaceae</taxon>
        <taxon>Camelineae</taxon>
        <taxon>Capsella</taxon>
    </lineage>
</organism>
<dbReference type="AlphaFoldDB" id="R0FD50"/>
<keyword evidence="2" id="KW-1185">Reference proteome</keyword>
<dbReference type="Proteomes" id="UP000029121">
    <property type="component" value="Unassembled WGS sequence"/>
</dbReference>
<accession>R0FD50</accession>
<gene>
    <name evidence="1" type="ORF">CARUB_v100031470mg</name>
</gene>
<sequence length="131" mass="14528">IKAVSTDASDICGKVSNNGVNKRKREKNFLIRFNLPAPKNLEGSEAMKVNPLPVLEKSHAPHYEAPLVNAAFVSPIPNVVTKTDEDVIVISDDDEEEYTDGLMDISMSRTAKRCIINGIRVKQIPLKKKQI</sequence>
<feature type="non-terminal residue" evidence="1">
    <location>
        <position position="1"/>
    </location>
</feature>